<keyword evidence="4" id="KW-1133">Transmembrane helix</keyword>
<keyword evidence="4" id="KW-0472">Membrane</keyword>
<gene>
    <name evidence="6" type="ORF">EV197_1866</name>
</gene>
<evidence type="ECO:0000256" key="2">
    <source>
        <dbReference type="ARBA" id="ARBA00023125"/>
    </source>
</evidence>
<feature type="domain" description="HTH araC/xylS-type" evidence="5">
    <location>
        <begin position="479"/>
        <end position="587"/>
    </location>
</feature>
<dbReference type="Pfam" id="PF12833">
    <property type="entry name" value="HTH_18"/>
    <property type="match status" value="1"/>
</dbReference>
<dbReference type="SMART" id="SM00342">
    <property type="entry name" value="HTH_ARAC"/>
    <property type="match status" value="1"/>
</dbReference>
<name>A0A4Q7P1T2_9FLAO</name>
<keyword evidence="7" id="KW-1185">Reference proteome</keyword>
<keyword evidence="3" id="KW-0804">Transcription</keyword>
<dbReference type="AlphaFoldDB" id="A0A4Q7P1T2"/>
<dbReference type="OrthoDB" id="5295174at2"/>
<dbReference type="GO" id="GO:0003700">
    <property type="term" value="F:DNA-binding transcription factor activity"/>
    <property type="evidence" value="ECO:0007669"/>
    <property type="project" value="InterPro"/>
</dbReference>
<reference evidence="6 7" key="1">
    <citation type="submission" date="2019-02" db="EMBL/GenBank/DDBJ databases">
        <title>Genomic Encyclopedia of Type Strains, Phase IV (KMG-IV): sequencing the most valuable type-strain genomes for metagenomic binning, comparative biology and taxonomic classification.</title>
        <authorList>
            <person name="Goeker M."/>
        </authorList>
    </citation>
    <scope>NUCLEOTIDE SEQUENCE [LARGE SCALE GENOMIC DNA]</scope>
    <source>
        <strain evidence="6 7">DSM 17196</strain>
    </source>
</reference>
<organism evidence="6 7">
    <name type="scientific">Aquimarina brevivitae</name>
    <dbReference type="NCBI Taxonomy" id="323412"/>
    <lineage>
        <taxon>Bacteria</taxon>
        <taxon>Pseudomonadati</taxon>
        <taxon>Bacteroidota</taxon>
        <taxon>Flavobacteriia</taxon>
        <taxon>Flavobacteriales</taxon>
        <taxon>Flavobacteriaceae</taxon>
        <taxon>Aquimarina</taxon>
    </lineage>
</organism>
<sequence>MNNLYFGSVYLLFLCWLPNSYAQTHRSKEIVEADSLITKSYQELNDAFYDNLTNDDLYDLYANAFLKKAYQEKDTVKMARGYFNKTYRSEDKYFTGLDSLIKYAQFIDKKFWLWAAYYRKGTYYSDRREFKKALANEIKAYQIAVDSKLEHYEDMSLTSLAILKQKVGNNQEALKDFKKSYLYNRQLLYNAPGDTIDKNMGIAYLNRLHLLSNSYRLNGILDSANQLNMEAQKYRKYPWAKPNLNKIRLNGAEVHFDKSEYALAIDSAALAVPEFIENENFKSVAVCYYILGMSKIKLGQKKEGVRDLRKMDSIYVVLGNIYPAVRPGYEYLKKYYASRRELKNQLYFVEQLLRFDSIAHTNYAFVSNEITEKIDKPNLLQEHKELQEQLADTSKKSKKWYVIGIGLILILIFEILRRKRIIRKKNREKDELHDYYKKQFDFLIAKNEIHTIEHNKKEVLDVTARMPVDELDISKEIITSVLQGLRRFEDQQKFVDADITASSLAKKLGTNANYLGRIIKFHYQKSFRNYLNDLRLDLALNKLRNDKSFKNFSVEAMAREVGFKTAEPFSKLFKKRTGFYPSEFIKQFTS</sequence>
<keyword evidence="1" id="KW-0805">Transcription regulation</keyword>
<dbReference type="PROSITE" id="PS01124">
    <property type="entry name" value="HTH_ARAC_FAMILY_2"/>
    <property type="match status" value="1"/>
</dbReference>
<dbReference type="PANTHER" id="PTHR43280">
    <property type="entry name" value="ARAC-FAMILY TRANSCRIPTIONAL REGULATOR"/>
    <property type="match status" value="1"/>
</dbReference>
<dbReference type="GO" id="GO:0043565">
    <property type="term" value="F:sequence-specific DNA binding"/>
    <property type="evidence" value="ECO:0007669"/>
    <property type="project" value="InterPro"/>
</dbReference>
<evidence type="ECO:0000256" key="1">
    <source>
        <dbReference type="ARBA" id="ARBA00023015"/>
    </source>
</evidence>
<comment type="caution">
    <text evidence="6">The sequence shown here is derived from an EMBL/GenBank/DDBJ whole genome shotgun (WGS) entry which is preliminary data.</text>
</comment>
<keyword evidence="2" id="KW-0238">DNA-binding</keyword>
<dbReference type="SUPFAM" id="SSF46689">
    <property type="entry name" value="Homeodomain-like"/>
    <property type="match status" value="1"/>
</dbReference>
<evidence type="ECO:0000256" key="3">
    <source>
        <dbReference type="ARBA" id="ARBA00023163"/>
    </source>
</evidence>
<dbReference type="InterPro" id="IPR009057">
    <property type="entry name" value="Homeodomain-like_sf"/>
</dbReference>
<dbReference type="InterPro" id="IPR011990">
    <property type="entry name" value="TPR-like_helical_dom_sf"/>
</dbReference>
<dbReference type="Proteomes" id="UP000292262">
    <property type="component" value="Unassembled WGS sequence"/>
</dbReference>
<dbReference type="InterPro" id="IPR018060">
    <property type="entry name" value="HTH_AraC"/>
</dbReference>
<keyword evidence="4" id="KW-0812">Transmembrane</keyword>
<protein>
    <submittedName>
        <fullName evidence="6">Helix-turn-helix protein</fullName>
    </submittedName>
</protein>
<proteinExistence type="predicted"/>
<accession>A0A4Q7P1T2</accession>
<evidence type="ECO:0000259" key="5">
    <source>
        <dbReference type="PROSITE" id="PS01124"/>
    </source>
</evidence>
<dbReference type="EMBL" id="SGXE01000002">
    <property type="protein sequence ID" value="RZS93288.1"/>
    <property type="molecule type" value="Genomic_DNA"/>
</dbReference>
<dbReference type="PANTHER" id="PTHR43280:SF2">
    <property type="entry name" value="HTH-TYPE TRANSCRIPTIONAL REGULATOR EXSA"/>
    <property type="match status" value="1"/>
</dbReference>
<evidence type="ECO:0000313" key="6">
    <source>
        <dbReference type="EMBL" id="RZS93288.1"/>
    </source>
</evidence>
<dbReference type="SUPFAM" id="SSF48452">
    <property type="entry name" value="TPR-like"/>
    <property type="match status" value="2"/>
</dbReference>
<dbReference type="Gene3D" id="1.10.10.60">
    <property type="entry name" value="Homeodomain-like"/>
    <property type="match status" value="2"/>
</dbReference>
<feature type="transmembrane region" description="Helical" evidence="4">
    <location>
        <begin position="400"/>
        <end position="417"/>
    </location>
</feature>
<dbReference type="RefSeq" id="WP_130286427.1">
    <property type="nucleotide sequence ID" value="NZ_SGXE01000002.1"/>
</dbReference>
<evidence type="ECO:0000256" key="4">
    <source>
        <dbReference type="SAM" id="Phobius"/>
    </source>
</evidence>
<evidence type="ECO:0000313" key="7">
    <source>
        <dbReference type="Proteomes" id="UP000292262"/>
    </source>
</evidence>